<evidence type="ECO:0000313" key="3">
    <source>
        <dbReference type="Proteomes" id="UP000002931"/>
    </source>
</evidence>
<dbReference type="EMBL" id="AAMT01000001">
    <property type="protein sequence ID" value="EAQ14920.1"/>
    <property type="molecule type" value="Genomic_DNA"/>
</dbReference>
<dbReference type="InterPro" id="IPR032710">
    <property type="entry name" value="NTF2-like_dom_sf"/>
</dbReference>
<keyword evidence="3" id="KW-1185">Reference proteome</keyword>
<accession>A3VAH9</accession>
<dbReference type="Gene3D" id="3.10.450.50">
    <property type="match status" value="1"/>
</dbReference>
<gene>
    <name evidence="2" type="ORF">RB2654_20093</name>
</gene>
<evidence type="ECO:0000313" key="2">
    <source>
        <dbReference type="EMBL" id="EAQ14920.1"/>
    </source>
</evidence>
<dbReference type="InterPro" id="IPR037401">
    <property type="entry name" value="SnoaL-like"/>
</dbReference>
<dbReference type="OrthoDB" id="582835at2"/>
<proteinExistence type="predicted"/>
<dbReference type="STRING" id="314271.RB2654_20093"/>
<evidence type="ECO:0000259" key="1">
    <source>
        <dbReference type="Pfam" id="PF12680"/>
    </source>
</evidence>
<comment type="caution">
    <text evidence="2">The sequence shown here is derived from an EMBL/GenBank/DDBJ whole genome shotgun (WGS) entry which is preliminary data.</text>
</comment>
<name>A3VAH9_9RHOB</name>
<feature type="domain" description="SnoaL-like" evidence="1">
    <location>
        <begin position="14"/>
        <end position="117"/>
    </location>
</feature>
<reference evidence="2 3" key="1">
    <citation type="journal article" date="2010" name="J. Bacteriol.">
        <title>Genome sequences of Pelagibaca bermudensis HTCC2601T and Maritimibacter alkaliphilus HTCC2654T, the type strains of two marine Roseobacter genera.</title>
        <authorList>
            <person name="Thrash J.C."/>
            <person name="Cho J.C."/>
            <person name="Ferriera S."/>
            <person name="Johnson J."/>
            <person name="Vergin K.L."/>
            <person name="Giovannoni S.J."/>
        </authorList>
    </citation>
    <scope>NUCLEOTIDE SEQUENCE [LARGE SCALE GENOMIC DNA]</scope>
    <source>
        <strain evidence="2 3">HTCC2654</strain>
    </source>
</reference>
<dbReference type="HOGENOM" id="CLU_153092_0_0_5"/>
<protein>
    <recommendedName>
        <fullName evidence="1">SnoaL-like domain-containing protein</fullName>
    </recommendedName>
</protein>
<dbReference type="SUPFAM" id="SSF54427">
    <property type="entry name" value="NTF2-like"/>
    <property type="match status" value="1"/>
</dbReference>
<dbReference type="Proteomes" id="UP000002931">
    <property type="component" value="Unassembled WGS sequence"/>
</dbReference>
<organism evidence="2 3">
    <name type="scientific">Maritimibacter alkaliphilus HTCC2654</name>
    <dbReference type="NCBI Taxonomy" id="314271"/>
    <lineage>
        <taxon>Bacteria</taxon>
        <taxon>Pseudomonadati</taxon>
        <taxon>Pseudomonadota</taxon>
        <taxon>Alphaproteobacteria</taxon>
        <taxon>Rhodobacterales</taxon>
        <taxon>Roseobacteraceae</taxon>
        <taxon>Maritimibacter</taxon>
    </lineage>
</organism>
<dbReference type="Pfam" id="PF12680">
    <property type="entry name" value="SnoaL_2"/>
    <property type="match status" value="1"/>
</dbReference>
<dbReference type="eggNOG" id="COG3631">
    <property type="taxonomic scope" value="Bacteria"/>
</dbReference>
<dbReference type="RefSeq" id="WP_008334904.1">
    <property type="nucleotide sequence ID" value="NZ_CH902578.1"/>
</dbReference>
<dbReference type="AlphaFoldDB" id="A3VAH9"/>
<sequence>MDPQAARDVIAKAWHAIDVADWDTLRALGHKDSAIRSGATEWHYGPDGIAALFAHYRENYDLDMRDYRTIVMGDKAAVETRLKLTYRTTKAGFPEARGQSTIVPVGSFITFRDGLFFRTQMILSIDDWMRVFTADPDPDFAGQEGAG</sequence>